<feature type="compositionally biased region" description="Polar residues" evidence="10">
    <location>
        <begin position="1"/>
        <end position="10"/>
    </location>
</feature>
<dbReference type="PROSITE" id="PS50222">
    <property type="entry name" value="EF_HAND_2"/>
    <property type="match status" value="2"/>
</dbReference>
<evidence type="ECO:0000256" key="8">
    <source>
        <dbReference type="ARBA" id="ARBA00024334"/>
    </source>
</evidence>
<comment type="cofactor">
    <cofactor evidence="1">
        <name>Mg(2+)</name>
        <dbReference type="ChEBI" id="CHEBI:18420"/>
    </cofactor>
</comment>
<dbReference type="InterPro" id="IPR000719">
    <property type="entry name" value="Prot_kinase_dom"/>
</dbReference>
<feature type="domain" description="EF-hand" evidence="12">
    <location>
        <begin position="578"/>
        <end position="613"/>
    </location>
</feature>
<dbReference type="GO" id="GO:0005524">
    <property type="term" value="F:ATP binding"/>
    <property type="evidence" value="ECO:0007669"/>
    <property type="project" value="UniProtKB-UniRule"/>
</dbReference>
<protein>
    <submittedName>
        <fullName evidence="13">Uncharacterized protein</fullName>
    </submittedName>
</protein>
<feature type="domain" description="EF-hand" evidence="12">
    <location>
        <begin position="461"/>
        <end position="496"/>
    </location>
</feature>
<feature type="binding site" evidence="9">
    <location>
        <position position="68"/>
    </location>
    <ligand>
        <name>ATP</name>
        <dbReference type="ChEBI" id="CHEBI:30616"/>
    </ligand>
</feature>
<evidence type="ECO:0000313" key="13">
    <source>
        <dbReference type="EMBL" id="TFJ84828.1"/>
    </source>
</evidence>
<feature type="region of interest" description="Disordered" evidence="10">
    <location>
        <begin position="492"/>
        <end position="519"/>
    </location>
</feature>
<dbReference type="SMART" id="SM00220">
    <property type="entry name" value="S_TKc"/>
    <property type="match status" value="1"/>
</dbReference>
<dbReference type="Gene3D" id="3.30.200.20">
    <property type="entry name" value="Phosphorylase Kinase, domain 1"/>
    <property type="match status" value="1"/>
</dbReference>
<proteinExistence type="inferred from homology"/>
<reference evidence="13 14" key="1">
    <citation type="submission" date="2019-01" db="EMBL/GenBank/DDBJ databases">
        <title>Nuclear Genome Assembly of the Microalgal Biofuel strain Nannochloropsis salina CCMP1776.</title>
        <authorList>
            <person name="Hovde B."/>
        </authorList>
    </citation>
    <scope>NUCLEOTIDE SEQUENCE [LARGE SCALE GENOMIC DNA]</scope>
    <source>
        <strain evidence="13 14">CCMP1776</strain>
    </source>
</reference>
<evidence type="ECO:0000256" key="3">
    <source>
        <dbReference type="ARBA" id="ARBA00022679"/>
    </source>
</evidence>
<dbReference type="GO" id="GO:0004674">
    <property type="term" value="F:protein serine/threonine kinase activity"/>
    <property type="evidence" value="ECO:0007669"/>
    <property type="project" value="UniProtKB-KW"/>
</dbReference>
<evidence type="ECO:0000256" key="5">
    <source>
        <dbReference type="ARBA" id="ARBA00022777"/>
    </source>
</evidence>
<evidence type="ECO:0000256" key="9">
    <source>
        <dbReference type="PROSITE-ProRule" id="PRU10141"/>
    </source>
</evidence>
<evidence type="ECO:0000259" key="12">
    <source>
        <dbReference type="PROSITE" id="PS50222"/>
    </source>
</evidence>
<dbReference type="SUPFAM" id="SSF56112">
    <property type="entry name" value="Protein kinase-like (PK-like)"/>
    <property type="match status" value="1"/>
</dbReference>
<keyword evidence="2" id="KW-0723">Serine/threonine-protein kinase</keyword>
<dbReference type="Proteomes" id="UP000355283">
    <property type="component" value="Unassembled WGS sequence"/>
</dbReference>
<name>A0A4D9D848_9STRA</name>
<dbReference type="PROSITE" id="PS00108">
    <property type="entry name" value="PROTEIN_KINASE_ST"/>
    <property type="match status" value="1"/>
</dbReference>
<dbReference type="PROSITE" id="PS00018">
    <property type="entry name" value="EF_HAND_1"/>
    <property type="match status" value="2"/>
</dbReference>
<dbReference type="Pfam" id="PF13202">
    <property type="entry name" value="EF-hand_5"/>
    <property type="match status" value="2"/>
</dbReference>
<dbReference type="EMBL" id="SDOX01000017">
    <property type="protein sequence ID" value="TFJ84828.1"/>
    <property type="molecule type" value="Genomic_DNA"/>
</dbReference>
<dbReference type="InterPro" id="IPR002048">
    <property type="entry name" value="EF_hand_dom"/>
</dbReference>
<dbReference type="InterPro" id="IPR050205">
    <property type="entry name" value="CDPK_Ser/Thr_kinases"/>
</dbReference>
<dbReference type="SUPFAM" id="SSF47473">
    <property type="entry name" value="EF-hand"/>
    <property type="match status" value="1"/>
</dbReference>
<dbReference type="AlphaFoldDB" id="A0A4D9D848"/>
<dbReference type="PANTHER" id="PTHR24349">
    <property type="entry name" value="SERINE/THREONINE-PROTEIN KINASE"/>
    <property type="match status" value="1"/>
</dbReference>
<dbReference type="FunFam" id="1.10.510.10:FF:000571">
    <property type="entry name" value="Maternal embryonic leucine zipper kinase"/>
    <property type="match status" value="1"/>
</dbReference>
<gene>
    <name evidence="13" type="ORF">NSK_003860</name>
</gene>
<dbReference type="SMART" id="SM00054">
    <property type="entry name" value="EFh"/>
    <property type="match status" value="3"/>
</dbReference>
<dbReference type="GO" id="GO:0005509">
    <property type="term" value="F:calcium ion binding"/>
    <property type="evidence" value="ECO:0007669"/>
    <property type="project" value="InterPro"/>
</dbReference>
<sequence length="657" mass="72062">MATSVASTSVPRGAKEASSRSGFPSNHPRVEQVYDLGRVLGKGSFSTVYLGVHKASGEEVALKVIPAKNYRRNERAKQLLRTEVAVMSRIRKLHHPNLMNFKHTFEDAEKIVMVLEILSGGELFDRIVKKGHYSERDASLLTGVLVRALGALHSVGVLHRDLKPENCIYSTPAEDSPLKITDFGLAALVTCPTERLIDKHLVGTPGYICPAVLTGYEYSAASDMWAVGVILFILLSGSPPFYGRTHKEIFEKIKSAHWGFHGRNWSQVSDGAKDLVKRMLRQNPAERLTVEEVLDHPWIREHESVSAEDLPGTLESLKNFSARQKFRAAAMVCIGSSRMQQLRMAAAASGASSAKEGDVDDGEGETAEEEFLQGLLSAEELENLKIEFGRIAAENAASSMQSPEKRTLRKALNLDQFKEIMTGLHLGHLPLERMFQVFDTGGTGDVDYREFLVGMSKFRLQGSTALKFCFDVFDEDNSGALSREELTKVLVHSRRKSQASTAAGDDGPRARKAHVRRRTVEAPAGPAVKGPVIVQSDDGEVAHVVGEGGLGTNEATETGPEAREFDPRYMEMDAEAYEEAESIAQLFESLDTDNDNQVTLEEFLEGAKRHPELCEVFLGRGWGDDGCPKDSDVGKGGVSDRNSVESQPGLRGAHDKV</sequence>
<evidence type="ECO:0000256" key="6">
    <source>
        <dbReference type="ARBA" id="ARBA00022837"/>
    </source>
</evidence>
<evidence type="ECO:0000259" key="11">
    <source>
        <dbReference type="PROSITE" id="PS50011"/>
    </source>
</evidence>
<comment type="caution">
    <text evidence="13">The sequence shown here is derived from an EMBL/GenBank/DDBJ whole genome shotgun (WGS) entry which is preliminary data.</text>
</comment>
<dbReference type="Gene3D" id="1.10.238.10">
    <property type="entry name" value="EF-hand"/>
    <property type="match status" value="1"/>
</dbReference>
<keyword evidence="4 9" id="KW-0547">Nucleotide-binding</keyword>
<keyword evidence="3" id="KW-0808">Transferase</keyword>
<feature type="domain" description="Protein kinase" evidence="11">
    <location>
        <begin position="34"/>
        <end position="299"/>
    </location>
</feature>
<dbReference type="InterPro" id="IPR018247">
    <property type="entry name" value="EF_Hand_1_Ca_BS"/>
</dbReference>
<dbReference type="InterPro" id="IPR008271">
    <property type="entry name" value="Ser/Thr_kinase_AS"/>
</dbReference>
<feature type="region of interest" description="Disordered" evidence="10">
    <location>
        <begin position="623"/>
        <end position="657"/>
    </location>
</feature>
<evidence type="ECO:0000256" key="4">
    <source>
        <dbReference type="ARBA" id="ARBA00022741"/>
    </source>
</evidence>
<evidence type="ECO:0000256" key="2">
    <source>
        <dbReference type="ARBA" id="ARBA00022527"/>
    </source>
</evidence>
<evidence type="ECO:0000256" key="10">
    <source>
        <dbReference type="SAM" id="MobiDB-lite"/>
    </source>
</evidence>
<feature type="compositionally biased region" description="Basic and acidic residues" evidence="10">
    <location>
        <begin position="623"/>
        <end position="633"/>
    </location>
</feature>
<dbReference type="FunFam" id="3.30.200.20:FF:000042">
    <property type="entry name" value="Aurora kinase A"/>
    <property type="match status" value="1"/>
</dbReference>
<dbReference type="Pfam" id="PF00069">
    <property type="entry name" value="Pkinase"/>
    <property type="match status" value="1"/>
</dbReference>
<dbReference type="Gene3D" id="1.10.510.10">
    <property type="entry name" value="Transferase(Phosphotransferase) domain 1"/>
    <property type="match status" value="1"/>
</dbReference>
<feature type="region of interest" description="Disordered" evidence="10">
    <location>
        <begin position="1"/>
        <end position="26"/>
    </location>
</feature>
<dbReference type="PROSITE" id="PS00107">
    <property type="entry name" value="PROTEIN_KINASE_ATP"/>
    <property type="match status" value="1"/>
</dbReference>
<keyword evidence="7 9" id="KW-0067">ATP-binding</keyword>
<keyword evidence="5" id="KW-0418">Kinase</keyword>
<dbReference type="InterPro" id="IPR011009">
    <property type="entry name" value="Kinase-like_dom_sf"/>
</dbReference>
<evidence type="ECO:0000256" key="1">
    <source>
        <dbReference type="ARBA" id="ARBA00001946"/>
    </source>
</evidence>
<organism evidence="13 14">
    <name type="scientific">Nannochloropsis salina CCMP1776</name>
    <dbReference type="NCBI Taxonomy" id="1027361"/>
    <lineage>
        <taxon>Eukaryota</taxon>
        <taxon>Sar</taxon>
        <taxon>Stramenopiles</taxon>
        <taxon>Ochrophyta</taxon>
        <taxon>Eustigmatophyceae</taxon>
        <taxon>Eustigmatales</taxon>
        <taxon>Monodopsidaceae</taxon>
        <taxon>Microchloropsis</taxon>
        <taxon>Microchloropsis salina</taxon>
    </lineage>
</organism>
<keyword evidence="6" id="KW-0106">Calcium</keyword>
<dbReference type="CDD" id="cd05117">
    <property type="entry name" value="STKc_CAMK"/>
    <property type="match status" value="1"/>
</dbReference>
<keyword evidence="14" id="KW-1185">Reference proteome</keyword>
<comment type="similarity">
    <text evidence="8">Belongs to the protein kinase superfamily. Ser/Thr protein kinase family. CDPK subfamily.</text>
</comment>
<accession>A0A4D9D848</accession>
<evidence type="ECO:0000256" key="7">
    <source>
        <dbReference type="ARBA" id="ARBA00022840"/>
    </source>
</evidence>
<dbReference type="PROSITE" id="PS50011">
    <property type="entry name" value="PROTEIN_KINASE_DOM"/>
    <property type="match status" value="1"/>
</dbReference>
<dbReference type="OrthoDB" id="40902at2759"/>
<dbReference type="InterPro" id="IPR011992">
    <property type="entry name" value="EF-hand-dom_pair"/>
</dbReference>
<evidence type="ECO:0000313" key="14">
    <source>
        <dbReference type="Proteomes" id="UP000355283"/>
    </source>
</evidence>
<dbReference type="InterPro" id="IPR017441">
    <property type="entry name" value="Protein_kinase_ATP_BS"/>
</dbReference>